<evidence type="ECO:0000313" key="3">
    <source>
        <dbReference type="EMBL" id="PYE51636.1"/>
    </source>
</evidence>
<gene>
    <name evidence="3" type="ORF">DFQ00_102431</name>
    <name evidence="4" type="ORF">HUB98_06340</name>
</gene>
<dbReference type="EMBL" id="QJSW01000002">
    <property type="protein sequence ID" value="PYE51636.1"/>
    <property type="molecule type" value="Genomic_DNA"/>
</dbReference>
<dbReference type="Proteomes" id="UP000247790">
    <property type="component" value="Unassembled WGS sequence"/>
</dbReference>
<sequence>MDVVDSSIIDVLNYSDSCVVVSTHIKPDGYLFDPAIDDHPFALQLSFAEIRGINSQSNLFREGFLRFRETEQKSIYEKLGIRNYESILTDEDIRHSILNPTKDGLERFLKIQSSSMFERIRGMLVQLENSNKYDISTRVKNVITERYKELYNGKKITEIVIRPTAYETAKVEENDSNSKVNELESQIAELKKLLELSIKKDSDKNDIANEEPKTTRKTRNQSSE</sequence>
<evidence type="ECO:0000313" key="4">
    <source>
        <dbReference type="EMBL" id="QKS55998.1"/>
    </source>
</evidence>
<protein>
    <submittedName>
        <fullName evidence="3">Uncharacterized protein</fullName>
    </submittedName>
</protein>
<accession>A0A2V4VWF1</accession>
<feature type="coiled-coil region" evidence="1">
    <location>
        <begin position="166"/>
        <end position="200"/>
    </location>
</feature>
<dbReference type="OrthoDB" id="2664895at2"/>
<evidence type="ECO:0000256" key="1">
    <source>
        <dbReference type="SAM" id="Coils"/>
    </source>
</evidence>
<dbReference type="AlphaFoldDB" id="A0A2V4VWF1"/>
<reference evidence="3 5" key="1">
    <citation type="submission" date="2018-06" db="EMBL/GenBank/DDBJ databases">
        <title>Genomic Encyclopedia of Type Strains, Phase III (KMG-III): the genomes of soil and plant-associated and newly described type strains.</title>
        <authorList>
            <person name="Whitman W."/>
        </authorList>
    </citation>
    <scope>NUCLEOTIDE SEQUENCE [LARGE SCALE GENOMIC DNA]</scope>
    <source>
        <strain evidence="3 5">CECT 7022</strain>
    </source>
</reference>
<dbReference type="RefSeq" id="WP_110895116.1">
    <property type="nucleotide sequence ID" value="NZ_CP054614.1"/>
</dbReference>
<feature type="compositionally biased region" description="Basic residues" evidence="2">
    <location>
        <begin position="215"/>
        <end position="224"/>
    </location>
</feature>
<evidence type="ECO:0000256" key="2">
    <source>
        <dbReference type="SAM" id="MobiDB-lite"/>
    </source>
</evidence>
<feature type="compositionally biased region" description="Basic and acidic residues" evidence="2">
    <location>
        <begin position="201"/>
        <end position="214"/>
    </location>
</feature>
<keyword evidence="6" id="KW-1185">Reference proteome</keyword>
<evidence type="ECO:0000313" key="6">
    <source>
        <dbReference type="Proteomes" id="UP000509327"/>
    </source>
</evidence>
<name>A0A2V4VWF1_PAEBA</name>
<keyword evidence="1" id="KW-0175">Coiled coil</keyword>
<reference evidence="4 6" key="2">
    <citation type="submission" date="2020-06" db="EMBL/GenBank/DDBJ databases">
        <title>Complete genome of Paenibacillus barcinonensis KACC11450.</title>
        <authorList>
            <person name="Kim M."/>
            <person name="Park Y.-J."/>
            <person name="Shin J.-H."/>
        </authorList>
    </citation>
    <scope>NUCLEOTIDE SEQUENCE [LARGE SCALE GENOMIC DNA]</scope>
    <source>
        <strain evidence="4 6">KACC11450</strain>
    </source>
</reference>
<evidence type="ECO:0000313" key="5">
    <source>
        <dbReference type="Proteomes" id="UP000247790"/>
    </source>
</evidence>
<dbReference type="Proteomes" id="UP000509327">
    <property type="component" value="Chromosome"/>
</dbReference>
<feature type="region of interest" description="Disordered" evidence="2">
    <location>
        <begin position="201"/>
        <end position="224"/>
    </location>
</feature>
<dbReference type="EMBL" id="CP054614">
    <property type="protein sequence ID" value="QKS55998.1"/>
    <property type="molecule type" value="Genomic_DNA"/>
</dbReference>
<organism evidence="3 5">
    <name type="scientific">Paenibacillus barcinonensis</name>
    <dbReference type="NCBI Taxonomy" id="198119"/>
    <lineage>
        <taxon>Bacteria</taxon>
        <taxon>Bacillati</taxon>
        <taxon>Bacillota</taxon>
        <taxon>Bacilli</taxon>
        <taxon>Bacillales</taxon>
        <taxon>Paenibacillaceae</taxon>
        <taxon>Paenibacillus</taxon>
    </lineage>
</organism>
<proteinExistence type="predicted"/>